<dbReference type="Gene3D" id="1.25.40.10">
    <property type="entry name" value="Tetratricopeptide repeat domain"/>
    <property type="match status" value="2"/>
</dbReference>
<gene>
    <name evidence="4" type="primary">fxsT</name>
    <name evidence="4" type="ORF">ACFSXZ_18375</name>
</gene>
<dbReference type="Gene3D" id="3.40.50.300">
    <property type="entry name" value="P-loop containing nucleotide triphosphate hydrolases"/>
    <property type="match status" value="1"/>
</dbReference>
<dbReference type="Pfam" id="PF13374">
    <property type="entry name" value="TPR_10"/>
    <property type="match status" value="1"/>
</dbReference>
<feature type="region of interest" description="Disordered" evidence="1">
    <location>
        <begin position="565"/>
        <end position="641"/>
    </location>
</feature>
<protein>
    <submittedName>
        <fullName evidence="4">FxSxx-COOH system tetratricopeptide repeat protein</fullName>
    </submittedName>
</protein>
<dbReference type="InterPro" id="IPR053137">
    <property type="entry name" value="NLR-like"/>
</dbReference>
<dbReference type="NCBIfam" id="NF041121">
    <property type="entry name" value="SAV_2336_NTERM"/>
    <property type="match status" value="1"/>
</dbReference>
<feature type="domain" description="NB-ARC" evidence="2">
    <location>
        <begin position="659"/>
        <end position="813"/>
    </location>
</feature>
<feature type="domain" description="DUF7779" evidence="3">
    <location>
        <begin position="889"/>
        <end position="975"/>
    </location>
</feature>
<dbReference type="SUPFAM" id="SSF48452">
    <property type="entry name" value="TPR-like"/>
    <property type="match status" value="2"/>
</dbReference>
<evidence type="ECO:0000259" key="3">
    <source>
        <dbReference type="Pfam" id="PF25000"/>
    </source>
</evidence>
<dbReference type="Pfam" id="PF13424">
    <property type="entry name" value="TPR_12"/>
    <property type="match status" value="3"/>
</dbReference>
<dbReference type="PANTHER" id="PTHR46082:SF6">
    <property type="entry name" value="AAA+ ATPASE DOMAIN-CONTAINING PROTEIN-RELATED"/>
    <property type="match status" value="1"/>
</dbReference>
<name>A0ABW5FTE2_9PSEU</name>
<feature type="compositionally biased region" description="Polar residues" evidence="1">
    <location>
        <begin position="598"/>
        <end position="615"/>
    </location>
</feature>
<feature type="compositionally biased region" description="Basic and acidic residues" evidence="1">
    <location>
        <begin position="103"/>
        <end position="116"/>
    </location>
</feature>
<reference evidence="5" key="1">
    <citation type="journal article" date="2019" name="Int. J. Syst. Evol. Microbiol.">
        <title>The Global Catalogue of Microorganisms (GCM) 10K type strain sequencing project: providing services to taxonomists for standard genome sequencing and annotation.</title>
        <authorList>
            <consortium name="The Broad Institute Genomics Platform"/>
            <consortium name="The Broad Institute Genome Sequencing Center for Infectious Disease"/>
            <person name="Wu L."/>
            <person name="Ma J."/>
        </authorList>
    </citation>
    <scope>NUCLEOTIDE SEQUENCE [LARGE SCALE GENOMIC DNA]</scope>
    <source>
        <strain evidence="5">CGMCC 4.7645</strain>
    </source>
</reference>
<dbReference type="InterPro" id="IPR047738">
    <property type="entry name" value="SAV_2336-like_N"/>
</dbReference>
<dbReference type="SUPFAM" id="SSF52540">
    <property type="entry name" value="P-loop containing nucleoside triphosphate hydrolases"/>
    <property type="match status" value="1"/>
</dbReference>
<proteinExistence type="predicted"/>
<dbReference type="Pfam" id="PF25000">
    <property type="entry name" value="DUF7779"/>
    <property type="match status" value="1"/>
</dbReference>
<dbReference type="Proteomes" id="UP001597417">
    <property type="component" value="Unassembled WGS sequence"/>
</dbReference>
<sequence>MNPRPWPAAAAADSVVARYFEQAERPVDRLSTADLDWRELRDVLWLAKSLAPPSAPEAQEPPAGTDPESDAEPDAGQHPPREETVGVADPPPEAGSTATEVTETARESEFTDRPGEPENWPVGTAQQARPAALLPGSGRETAPLAWPSTPALPDARLIARALRPFNKSSPSPWRTELDEEATADRAARDQMWIPVWRPAAWHRFELVLVIDTSASMEIWSHTVSQFRAMLEQQGAFRAVRTCFFDCGRPDDGKLTLRGEGPAGTPLSRRDLIDTTGRRVVLVLTDAVGDAWRSGVATRWVARLAAKMPLAMVQTLPQKLWHWSGVSPHRVKLRSSRPGMANGELRVRTEGRIARDAVAVPVLALAPEWFTAWAGLVTGSRIGWVETTAVLARPDAVLDADLEEREPVAAPSAHEKVLRFRTIASVQAFQLAGLLAAAPLNIPTMKLVQRVLLPSAGLSALAEIMLGGLLRRAPGGNADDPDEVAYEFHDGVREELLSTERRDNTVRVARIISEYGRASAILRNFREALSDPDGTDLPEPSERNTPHLRVQEAVFRALSGRYSRRSRRIRRRLGSSAPTDTVKIVDQSGPAPEGREEATVTTTQLSVSSDGDAQSKTGGGTLTSPGPSAMSESRSAGSQPRIWGQIPLRNPDFVGRIELLEQLRRRLMTPGTTAVLPEALHGMGGVGKSQTVVEYIYQHASEYDVVWWIPAEHSAQIRTSLVDLAKQLGLPESGSADAAVPAVLEALRKGEPHSRWLLVFDNADRPDVVSPFFPAGSGHIVVTSRNSQWAGVARTVEVELFSRAESKELLRRRGGELTEEEADQLAAALGDLPLAIEQAASWRAQTGMQAEEYVRLLDENRTELLETGAPADYQLPVAAAWNVPLARLRTDHPAALQLLQLCAFFGPEPISRTVFAGARDAPVPEALHEAFSDPIKLNRAIREISRYSLAKIDYRDNTLQLHRLVQAVLKKQLHEPEHGDMRHSVHLLLTNGDPNDPESTANWRRYAELLPHANASAANRCTNPWVKQLVTNLVRYLISSGDFHGARDAASQALAAWQETLGEDASDTLDMARLYAVALSRLGMVQEARTLNARTYERLRATVGEDDESLIRMGDAVAGDFRAQGLFEQELTAQREVYERGVRILGEDDPETLRLASNLASSYRLVGNYFTARDLDEDTARRRTYTLGENHTATLMSYCALSIDQRECGLYLEAAELQREILARYREIRGEDHPTSVGVLRNLAVAVRKAGRYEEGLVLAAEARDRYLHQSGEKHSNTVTATMGLAIDHRHLGDLARSKELGEWSYRMFGEARGKTHPFTLIAGTHLAVTLRLLGELDAAQELNDFVSKTLRDTLGADHPYTLTSMANLASDLAALGRVVEAGELDQDTLERSERVLGALHPVTLAVALNLSLDLNQLSRADEAAILHTKTTNSFREVLGSDHPATLAAARMVRADCDTDTMQM</sequence>
<keyword evidence="5" id="KW-1185">Reference proteome</keyword>
<evidence type="ECO:0000259" key="2">
    <source>
        <dbReference type="Pfam" id="PF00931"/>
    </source>
</evidence>
<accession>A0ABW5FTE2</accession>
<feature type="region of interest" description="Disordered" evidence="1">
    <location>
        <begin position="51"/>
        <end position="127"/>
    </location>
</feature>
<evidence type="ECO:0000313" key="4">
    <source>
        <dbReference type="EMBL" id="MFD2418293.1"/>
    </source>
</evidence>
<dbReference type="InterPro" id="IPR056681">
    <property type="entry name" value="DUF7779"/>
</dbReference>
<dbReference type="InterPro" id="IPR002182">
    <property type="entry name" value="NB-ARC"/>
</dbReference>
<dbReference type="NCBIfam" id="NF040586">
    <property type="entry name" value="FxSxx_TPR"/>
    <property type="match status" value="1"/>
</dbReference>
<dbReference type="InterPro" id="IPR011990">
    <property type="entry name" value="TPR-like_helical_dom_sf"/>
</dbReference>
<organism evidence="4 5">
    <name type="scientific">Amycolatopsis pigmentata</name>
    <dbReference type="NCBI Taxonomy" id="450801"/>
    <lineage>
        <taxon>Bacteria</taxon>
        <taxon>Bacillati</taxon>
        <taxon>Actinomycetota</taxon>
        <taxon>Actinomycetes</taxon>
        <taxon>Pseudonocardiales</taxon>
        <taxon>Pseudonocardiaceae</taxon>
        <taxon>Amycolatopsis</taxon>
    </lineage>
</organism>
<dbReference type="InterPro" id="IPR027417">
    <property type="entry name" value="P-loop_NTPase"/>
</dbReference>
<dbReference type="RefSeq" id="WP_378266240.1">
    <property type="nucleotide sequence ID" value="NZ_JBHUKR010000007.1"/>
</dbReference>
<evidence type="ECO:0000313" key="5">
    <source>
        <dbReference type="Proteomes" id="UP001597417"/>
    </source>
</evidence>
<evidence type="ECO:0000256" key="1">
    <source>
        <dbReference type="SAM" id="MobiDB-lite"/>
    </source>
</evidence>
<dbReference type="Pfam" id="PF00931">
    <property type="entry name" value="NB-ARC"/>
    <property type="match status" value="1"/>
</dbReference>
<dbReference type="EMBL" id="JBHUKR010000007">
    <property type="protein sequence ID" value="MFD2418293.1"/>
    <property type="molecule type" value="Genomic_DNA"/>
</dbReference>
<comment type="caution">
    <text evidence="4">The sequence shown here is derived from an EMBL/GenBank/DDBJ whole genome shotgun (WGS) entry which is preliminary data.</text>
</comment>
<dbReference type="PANTHER" id="PTHR46082">
    <property type="entry name" value="ATP/GTP-BINDING PROTEIN-RELATED"/>
    <property type="match status" value="1"/>
</dbReference>